<comment type="caution">
    <text evidence="2">The sequence shown here is derived from an EMBL/GenBank/DDBJ whole genome shotgun (WGS) entry which is preliminary data.</text>
</comment>
<feature type="transmembrane region" description="Helical" evidence="1">
    <location>
        <begin position="54"/>
        <end position="75"/>
    </location>
</feature>
<accession>A0A1R1EAK3</accession>
<evidence type="ECO:0000313" key="2">
    <source>
        <dbReference type="EMBL" id="OMF48841.1"/>
    </source>
</evidence>
<evidence type="ECO:0000256" key="1">
    <source>
        <dbReference type="SAM" id="Phobius"/>
    </source>
</evidence>
<dbReference type="Proteomes" id="UP000187172">
    <property type="component" value="Unassembled WGS sequence"/>
</dbReference>
<organism evidence="2 3">
    <name type="scientific">Paenibacillus rhizosphaerae</name>
    <dbReference type="NCBI Taxonomy" id="297318"/>
    <lineage>
        <taxon>Bacteria</taxon>
        <taxon>Bacillati</taxon>
        <taxon>Bacillota</taxon>
        <taxon>Bacilli</taxon>
        <taxon>Bacillales</taxon>
        <taxon>Paenibacillaceae</taxon>
        <taxon>Paenibacillus</taxon>
    </lineage>
</organism>
<keyword evidence="1" id="KW-1133">Transmembrane helix</keyword>
<proteinExistence type="predicted"/>
<protein>
    <submittedName>
        <fullName evidence="2">Uncharacterized protein</fullName>
    </submittedName>
</protein>
<reference evidence="2 3" key="1">
    <citation type="submission" date="2016-11" db="EMBL/GenBank/DDBJ databases">
        <title>Paenibacillus species isolates.</title>
        <authorList>
            <person name="Beno S.M."/>
        </authorList>
    </citation>
    <scope>NUCLEOTIDE SEQUENCE [LARGE SCALE GENOMIC DNA]</scope>
    <source>
        <strain evidence="2 3">FSL R5-0378</strain>
    </source>
</reference>
<keyword evidence="1" id="KW-0812">Transmembrane</keyword>
<dbReference type="RefSeq" id="WP_076175934.1">
    <property type="nucleotide sequence ID" value="NZ_MRTP01000016.1"/>
</dbReference>
<evidence type="ECO:0000313" key="3">
    <source>
        <dbReference type="Proteomes" id="UP000187172"/>
    </source>
</evidence>
<keyword evidence="1" id="KW-0472">Membrane</keyword>
<keyword evidence="3" id="KW-1185">Reference proteome</keyword>
<dbReference type="EMBL" id="MRTP01000016">
    <property type="protein sequence ID" value="OMF48841.1"/>
    <property type="molecule type" value="Genomic_DNA"/>
</dbReference>
<dbReference type="AlphaFoldDB" id="A0A1R1EAK3"/>
<sequence length="555" mass="61813">MNRFSLEQMERAISRKPEPAPDFEAMWSTIEEEVGRRRSGQSSTVKRSSVTRKWVPAAASAVVFLAVAVPVFAAINPGWDLWGRPGVNNAIQHGFGEPLDLSARQSGTTMKLHGVVTDGEQMDVLFTMQVPGLPDYDAVDFESVSLSDSKGKDAKPNVLLKRDEEKDTLKGMFELQDELKKSKRSMHLDASNLVFYQYDDLPLEGDIAEGSMLAPSSSSGGFAAVEIQSIVRKNDQLTIRYALTSPLEDPGDLDPHLVITSGSHTYQSVSRAVLPPDGNDLLCQSTFTIPEREWKGAKLHLTYLQEVKRVAGTWAFDFNADGSKASEAIYSKPLPANEEQAANVNLNLKQLVITPLQIRIPYRQDSNDWTEGVRRFTNVSLQLGDQRIEGSDYHTGMYEKVRHREYLDEGYLRFESPTWFKDWSGEPMKLIFSGLEITKRDLSKHWYDLAAPTATEQQVQMDLDGRKVTFTYYLKGSQLIVKSSSEDPTFKGVSQSVIRAGGKEILPDYVPAPPSSGPFTKVETYSNLPEGTALQLNPGVYMLLEPDETVEAAIN</sequence>
<name>A0A1R1EAK3_9BACL</name>
<dbReference type="STRING" id="297318.BK138_31285"/>
<gene>
    <name evidence="2" type="ORF">BK138_31285</name>
</gene>